<name>A0ABR4JDV8_9EURO</name>
<feature type="domain" description="Beta-glucuronidase C-terminal" evidence="1">
    <location>
        <begin position="218"/>
        <end position="301"/>
    </location>
</feature>
<evidence type="ECO:0000313" key="3">
    <source>
        <dbReference type="Proteomes" id="UP001610444"/>
    </source>
</evidence>
<proteinExistence type="predicted"/>
<sequence>MQDTYTSTNQSIEQYWFLREGEASLHMFTRVYYNSESQPFLNGMGETRTLFRPNFALWTREWREYSDWNVESALKLGMAVGGKLKAIADLYGFRLLRQRRSTAYHSLQSPEPHSYRRLSILHDHMGNYASSQGIQYVLGETGSVSCHGAGDVSDTYAAAVWAVDYLLYLATLKVSRVYFHQGTGFLYSSWMPITSETDGTPGFLHPQYYARYNIARLIRLRRVVIVNLQEFNVTQGADSRPYVEVNLENLMGPACRARNVQVRRLTGPGADAKGGASFAGLTVDSNGALAGCEIVERLGRGVKMFVGDMEAVPISIEE</sequence>
<reference evidence="2 3" key="1">
    <citation type="submission" date="2024-07" db="EMBL/GenBank/DDBJ databases">
        <title>Section-level genome sequencing and comparative genomics of Aspergillus sections Usti and Cavernicolus.</title>
        <authorList>
            <consortium name="Lawrence Berkeley National Laboratory"/>
            <person name="Nybo J.L."/>
            <person name="Vesth T.C."/>
            <person name="Theobald S."/>
            <person name="Frisvad J.C."/>
            <person name="Larsen T.O."/>
            <person name="Kjaerboelling I."/>
            <person name="Rothschild-Mancinelli K."/>
            <person name="Lyhne E.K."/>
            <person name="Kogle M.E."/>
            <person name="Barry K."/>
            <person name="Clum A."/>
            <person name="Na H."/>
            <person name="Ledsgaard L."/>
            <person name="Lin J."/>
            <person name="Lipzen A."/>
            <person name="Kuo A."/>
            <person name="Riley R."/>
            <person name="Mondo S."/>
            <person name="LaButti K."/>
            <person name="Haridas S."/>
            <person name="Pangalinan J."/>
            <person name="Salamov A.A."/>
            <person name="Simmons B.A."/>
            <person name="Magnuson J.K."/>
            <person name="Chen J."/>
            <person name="Drula E."/>
            <person name="Henrissat B."/>
            <person name="Wiebenga A."/>
            <person name="Lubbers R.J."/>
            <person name="Gomes A.C."/>
            <person name="Macurrencykelacurrency M.R."/>
            <person name="Stajich J."/>
            <person name="Grigoriev I.V."/>
            <person name="Mortensen U.H."/>
            <person name="De vries R.P."/>
            <person name="Baker S.E."/>
            <person name="Andersen M.R."/>
        </authorList>
    </citation>
    <scope>NUCLEOTIDE SEQUENCE [LARGE SCALE GENOMIC DNA]</scope>
    <source>
        <strain evidence="2 3">CBS 756.74</strain>
    </source>
</reference>
<dbReference type="InterPro" id="IPR017853">
    <property type="entry name" value="GH"/>
</dbReference>
<dbReference type="Pfam" id="PF16862">
    <property type="entry name" value="Glyco_hydro_79C"/>
    <property type="match status" value="1"/>
</dbReference>
<dbReference type="SUPFAM" id="SSF51445">
    <property type="entry name" value="(Trans)glycosidases"/>
    <property type="match status" value="1"/>
</dbReference>
<dbReference type="GeneID" id="98162426"/>
<keyword evidence="3" id="KW-1185">Reference proteome</keyword>
<protein>
    <recommendedName>
        <fullName evidence="1">Beta-glucuronidase C-terminal domain-containing protein</fullName>
    </recommendedName>
</protein>
<dbReference type="Gene3D" id="3.20.20.80">
    <property type="entry name" value="Glycosidases"/>
    <property type="match status" value="1"/>
</dbReference>
<accession>A0ABR4JDV8</accession>
<evidence type="ECO:0000259" key="1">
    <source>
        <dbReference type="Pfam" id="PF16862"/>
    </source>
</evidence>
<evidence type="ECO:0000313" key="2">
    <source>
        <dbReference type="EMBL" id="KAL2838215.1"/>
    </source>
</evidence>
<dbReference type="PANTHER" id="PTHR36183:SF2">
    <property type="entry name" value="BETA-GLUCURONIDASE C-TERMINAL DOMAIN-CONTAINING PROTEIN"/>
    <property type="match status" value="1"/>
</dbReference>
<dbReference type="InterPro" id="IPR031728">
    <property type="entry name" value="GlcAase_C"/>
</dbReference>
<dbReference type="Proteomes" id="UP001610444">
    <property type="component" value="Unassembled WGS sequence"/>
</dbReference>
<dbReference type="InterPro" id="IPR052974">
    <property type="entry name" value="GH79_Enzymes"/>
</dbReference>
<dbReference type="PANTHER" id="PTHR36183">
    <property type="entry name" value="BETA-GLUCURONIDASE"/>
    <property type="match status" value="1"/>
</dbReference>
<dbReference type="EMBL" id="JBFXLR010000087">
    <property type="protein sequence ID" value="KAL2838215.1"/>
    <property type="molecule type" value="Genomic_DNA"/>
</dbReference>
<dbReference type="RefSeq" id="XP_070892913.1">
    <property type="nucleotide sequence ID" value="XM_071047262.1"/>
</dbReference>
<organism evidence="2 3">
    <name type="scientific">Aspergillus pseudodeflectus</name>
    <dbReference type="NCBI Taxonomy" id="176178"/>
    <lineage>
        <taxon>Eukaryota</taxon>
        <taxon>Fungi</taxon>
        <taxon>Dikarya</taxon>
        <taxon>Ascomycota</taxon>
        <taxon>Pezizomycotina</taxon>
        <taxon>Eurotiomycetes</taxon>
        <taxon>Eurotiomycetidae</taxon>
        <taxon>Eurotiales</taxon>
        <taxon>Aspergillaceae</taxon>
        <taxon>Aspergillus</taxon>
        <taxon>Aspergillus subgen. Nidulantes</taxon>
    </lineage>
</organism>
<gene>
    <name evidence="2" type="ORF">BJX68DRAFT_272707</name>
</gene>
<dbReference type="SUPFAM" id="SSF74650">
    <property type="entry name" value="Galactose mutarotase-like"/>
    <property type="match status" value="1"/>
</dbReference>
<comment type="caution">
    <text evidence="2">The sequence shown here is derived from an EMBL/GenBank/DDBJ whole genome shotgun (WGS) entry which is preliminary data.</text>
</comment>
<dbReference type="InterPro" id="IPR011013">
    <property type="entry name" value="Gal_mutarotase_sf_dom"/>
</dbReference>